<evidence type="ECO:0000313" key="2">
    <source>
        <dbReference type="Proteomes" id="UP001396334"/>
    </source>
</evidence>
<evidence type="ECO:0000313" key="1">
    <source>
        <dbReference type="EMBL" id="KAK9028878.1"/>
    </source>
</evidence>
<organism evidence="1 2">
    <name type="scientific">Hibiscus sabdariffa</name>
    <name type="common">roselle</name>
    <dbReference type="NCBI Taxonomy" id="183260"/>
    <lineage>
        <taxon>Eukaryota</taxon>
        <taxon>Viridiplantae</taxon>
        <taxon>Streptophyta</taxon>
        <taxon>Embryophyta</taxon>
        <taxon>Tracheophyta</taxon>
        <taxon>Spermatophyta</taxon>
        <taxon>Magnoliopsida</taxon>
        <taxon>eudicotyledons</taxon>
        <taxon>Gunneridae</taxon>
        <taxon>Pentapetalae</taxon>
        <taxon>rosids</taxon>
        <taxon>malvids</taxon>
        <taxon>Malvales</taxon>
        <taxon>Malvaceae</taxon>
        <taxon>Malvoideae</taxon>
        <taxon>Hibiscus</taxon>
    </lineage>
</organism>
<sequence length="97" mass="10523">MAEHSRDCAPDVMDVRDFPQLVAATNEGGASNGSGSVNPLGVAACGKVLPILDAKESVDWNELFSWHTLSFYPPVKRGVVQYEHSRPERAAAEELLI</sequence>
<proteinExistence type="predicted"/>
<comment type="caution">
    <text evidence="1">The sequence shown here is derived from an EMBL/GenBank/DDBJ whole genome shotgun (WGS) entry which is preliminary data.</text>
</comment>
<dbReference type="EMBL" id="JBBPBN010000011">
    <property type="protein sequence ID" value="KAK9028878.1"/>
    <property type="molecule type" value="Genomic_DNA"/>
</dbReference>
<protein>
    <submittedName>
        <fullName evidence="1">Uncharacterized protein</fullName>
    </submittedName>
</protein>
<dbReference type="Proteomes" id="UP001396334">
    <property type="component" value="Unassembled WGS sequence"/>
</dbReference>
<name>A0ABR2SUE8_9ROSI</name>
<gene>
    <name evidence="1" type="ORF">V6N11_026014</name>
</gene>
<accession>A0ABR2SUE8</accession>
<reference evidence="1 2" key="1">
    <citation type="journal article" date="2024" name="G3 (Bethesda)">
        <title>Genome assembly of Hibiscus sabdariffa L. provides insights into metabolisms of medicinal natural products.</title>
        <authorList>
            <person name="Kim T."/>
        </authorList>
    </citation>
    <scope>NUCLEOTIDE SEQUENCE [LARGE SCALE GENOMIC DNA]</scope>
    <source>
        <strain evidence="1">TK-2024</strain>
        <tissue evidence="1">Old leaves</tissue>
    </source>
</reference>
<keyword evidence="2" id="KW-1185">Reference proteome</keyword>